<feature type="domain" description="Zn(2)-C6 fungal-type" evidence="4">
    <location>
        <begin position="64"/>
        <end position="92"/>
    </location>
</feature>
<evidence type="ECO:0000256" key="1">
    <source>
        <dbReference type="ARBA" id="ARBA00004123"/>
    </source>
</evidence>
<dbReference type="InterPro" id="IPR021858">
    <property type="entry name" value="Fun_TF"/>
</dbReference>
<feature type="compositionally biased region" description="Basic residues" evidence="3">
    <location>
        <begin position="32"/>
        <end position="47"/>
    </location>
</feature>
<feature type="compositionally biased region" description="Polar residues" evidence="3">
    <location>
        <begin position="109"/>
        <end position="135"/>
    </location>
</feature>
<dbReference type="PROSITE" id="PS50048">
    <property type="entry name" value="ZN2_CY6_FUNGAL_2"/>
    <property type="match status" value="1"/>
</dbReference>
<dbReference type="InterPro" id="IPR001138">
    <property type="entry name" value="Zn2Cys6_DnaBD"/>
</dbReference>
<accession>A0A2K9YD49</accession>
<feature type="compositionally biased region" description="Low complexity" evidence="3">
    <location>
        <begin position="302"/>
        <end position="315"/>
    </location>
</feature>
<dbReference type="Pfam" id="PF11951">
    <property type="entry name" value="Fungal_trans_2"/>
    <property type="match status" value="1"/>
</dbReference>
<dbReference type="GO" id="GO:0045944">
    <property type="term" value="P:positive regulation of transcription by RNA polymerase II"/>
    <property type="evidence" value="ECO:0007669"/>
    <property type="project" value="TreeGrafter"/>
</dbReference>
<feature type="region of interest" description="Disordered" evidence="3">
    <location>
        <begin position="30"/>
        <end position="65"/>
    </location>
</feature>
<dbReference type="PROSITE" id="PS00463">
    <property type="entry name" value="ZN2_CY6_FUNGAL_1"/>
    <property type="match status" value="1"/>
</dbReference>
<evidence type="ECO:0000256" key="3">
    <source>
        <dbReference type="SAM" id="MobiDB-lite"/>
    </source>
</evidence>
<feature type="compositionally biased region" description="Basic and acidic residues" evidence="3">
    <location>
        <begin position="48"/>
        <end position="57"/>
    </location>
</feature>
<organism evidence="5">
    <name type="scientific">Cladonia uncialis subsp. uncialis</name>
    <dbReference type="NCBI Taxonomy" id="180999"/>
    <lineage>
        <taxon>Eukaryota</taxon>
        <taxon>Fungi</taxon>
        <taxon>Dikarya</taxon>
        <taxon>Ascomycota</taxon>
        <taxon>Pezizomycotina</taxon>
        <taxon>Lecanoromycetes</taxon>
        <taxon>OSLEUM clade</taxon>
        <taxon>Lecanoromycetidae</taxon>
        <taxon>Lecanorales</taxon>
        <taxon>Lecanorineae</taxon>
        <taxon>Cladoniaceae</taxon>
        <taxon>Cladonia</taxon>
    </lineage>
</organism>
<sequence length="795" mass="88944">MATAITSPSPSAIVESPLSSVALTPKLSLKVTPKKRSTTTKTSKKSKLKDSLIDKPKQTKSRNGCKNCKEKRLKCDEGKPTCQQCEKKGVSCKGYQKDLKWRPQEDSFKNQTVSSRPRKSSNVSKRSQPTPSSPASYADISTLCNGLPISNTDDPIKRPTVPVDPRLSQQLNQFATQDTTLKHTSHPFGHHNSNNLLLKTECGFPTASLTLGNDFYDDDIASQSARTATSTIWSGSSPCLAERLLPSIGLYDRPPDLVDYQSMEPIPAYQNRCLLDQQLSSVMEEDVEEVVREPDICMIPMSSPTQSESSTSSDRSGCDNRAESLFQNPRLHPYSQEMLLKRFDTETCGILSIKNGPLENPWKIMLWPLARTEPALHHAISAMTAFHASKDDRNLRRIGVQHMTQSVQHLSLGLNTMPIDTALSTTLVLAFCESWDLLISTGIKHLRGARDQILRLMENCFPDAMSQQSLECIGFLVRTWVYMDVIARLTSLEGDDSEAFDILGNPICQISMQGHGIDPLMGCASTMFPTIGRVGNLIRKVRQTRNNSYKVIEEANILKAQLEKWKAPRIFEEPQDKSTDVEQALWTAEAYRSATLLYLYQAVPEISLDSVMDRIAGLATKVLTNLANVPVTSGAVIVHIFPLLAAGCEATDPEHRVFITERWTAMMRRMKIGNIDKCLEVVKDVWERRDSHEAQRLRNKAFVPDSNIQASDIPTTIIKRSISIGDDPYDRDSQIPIDGIRRGLQTSSDPSRLGHMRRACSIKEEELDFDLTVRGRRHWAGVMKDKDWEGESLRP</sequence>
<dbReference type="InterPro" id="IPR036864">
    <property type="entry name" value="Zn2-C6_fun-type_DNA-bd_sf"/>
</dbReference>
<dbReference type="Pfam" id="PF00172">
    <property type="entry name" value="Zn_clus"/>
    <property type="match status" value="1"/>
</dbReference>
<feature type="region of interest" description="Disordered" evidence="3">
    <location>
        <begin position="299"/>
        <end position="321"/>
    </location>
</feature>
<dbReference type="GO" id="GO:0008270">
    <property type="term" value="F:zinc ion binding"/>
    <property type="evidence" value="ECO:0007669"/>
    <property type="project" value="InterPro"/>
</dbReference>
<reference evidence="5" key="1">
    <citation type="submission" date="2017-12" db="EMBL/GenBank/DDBJ databases">
        <title>Genome Sequencing Reveals a Rich Biosynthetic Potential.</title>
        <authorList>
            <person name="Bertrand R.L."/>
            <person name="Abdel-Hameed M.E."/>
            <person name="Sorensen J.L."/>
        </authorList>
    </citation>
    <scope>NUCLEOTIDE SEQUENCE</scope>
</reference>
<name>A0A2K9YD49_CLAUC</name>
<keyword evidence="2" id="KW-0539">Nucleus</keyword>
<dbReference type="GO" id="GO:0000976">
    <property type="term" value="F:transcription cis-regulatory region binding"/>
    <property type="evidence" value="ECO:0007669"/>
    <property type="project" value="TreeGrafter"/>
</dbReference>
<dbReference type="AlphaFoldDB" id="A0A2K9YD49"/>
<dbReference type="GO" id="GO:0000981">
    <property type="term" value="F:DNA-binding transcription factor activity, RNA polymerase II-specific"/>
    <property type="evidence" value="ECO:0007669"/>
    <property type="project" value="InterPro"/>
</dbReference>
<evidence type="ECO:0000259" key="4">
    <source>
        <dbReference type="PROSITE" id="PS50048"/>
    </source>
</evidence>
<dbReference type="SMART" id="SM00066">
    <property type="entry name" value="GAL4"/>
    <property type="match status" value="1"/>
</dbReference>
<evidence type="ECO:0000256" key="2">
    <source>
        <dbReference type="ARBA" id="ARBA00023242"/>
    </source>
</evidence>
<feature type="region of interest" description="Disordered" evidence="3">
    <location>
        <begin position="103"/>
        <end position="137"/>
    </location>
</feature>
<dbReference type="EMBL" id="MG777472">
    <property type="protein sequence ID" value="AUW30774.1"/>
    <property type="molecule type" value="Genomic_DNA"/>
</dbReference>
<evidence type="ECO:0000313" key="5">
    <source>
        <dbReference type="EMBL" id="AUW30774.1"/>
    </source>
</evidence>
<dbReference type="Gene3D" id="4.10.240.10">
    <property type="entry name" value="Zn(2)-C6 fungal-type DNA-binding domain"/>
    <property type="match status" value="1"/>
</dbReference>
<dbReference type="PANTHER" id="PTHR37534">
    <property type="entry name" value="TRANSCRIPTIONAL ACTIVATOR PROTEIN UGA3"/>
    <property type="match status" value="1"/>
</dbReference>
<dbReference type="GO" id="GO:0005634">
    <property type="term" value="C:nucleus"/>
    <property type="evidence" value="ECO:0007669"/>
    <property type="project" value="UniProtKB-SubCell"/>
</dbReference>
<protein>
    <submittedName>
        <fullName evidence="5">C6 finger domain protein</fullName>
    </submittedName>
</protein>
<dbReference type="PANTHER" id="PTHR37534:SF15">
    <property type="entry name" value="ZN(II)2CYS6 TRANSCRIPTION FACTOR (EUROFUNG)"/>
    <property type="match status" value="1"/>
</dbReference>
<comment type="subcellular location">
    <subcellularLocation>
        <location evidence="1">Nucleus</location>
    </subcellularLocation>
</comment>
<proteinExistence type="predicted"/>
<dbReference type="SUPFAM" id="SSF57701">
    <property type="entry name" value="Zn2/Cys6 DNA-binding domain"/>
    <property type="match status" value="1"/>
</dbReference>
<dbReference type="CDD" id="cd00067">
    <property type="entry name" value="GAL4"/>
    <property type="match status" value="1"/>
</dbReference>